<dbReference type="RefSeq" id="WP_152132172.1">
    <property type="nucleotide sequence ID" value="NZ_WELG01000002.1"/>
</dbReference>
<name>A0A6I1DY43_9FLAO</name>
<keyword evidence="1" id="KW-0812">Transmembrane</keyword>
<accession>A0A6I1DY43</accession>
<proteinExistence type="predicted"/>
<evidence type="ECO:0000259" key="2">
    <source>
        <dbReference type="PROSITE" id="PS50930"/>
    </source>
</evidence>
<keyword evidence="1" id="KW-0472">Membrane</keyword>
<dbReference type="InterPro" id="IPR007492">
    <property type="entry name" value="LytTR_DNA-bd_dom"/>
</dbReference>
<comment type="caution">
    <text evidence="3">The sequence shown here is derived from an EMBL/GenBank/DDBJ whole genome shotgun (WGS) entry which is preliminary data.</text>
</comment>
<dbReference type="EMBL" id="WELG01000002">
    <property type="protein sequence ID" value="KAB7528781.1"/>
    <property type="molecule type" value="Genomic_DNA"/>
</dbReference>
<dbReference type="Gene3D" id="2.40.50.1020">
    <property type="entry name" value="LytTr DNA-binding domain"/>
    <property type="match status" value="1"/>
</dbReference>
<dbReference type="InterPro" id="IPR046947">
    <property type="entry name" value="LytR-like"/>
</dbReference>
<dbReference type="PANTHER" id="PTHR37299:SF1">
    <property type="entry name" value="STAGE 0 SPORULATION PROTEIN A HOMOLOG"/>
    <property type="match status" value="1"/>
</dbReference>
<dbReference type="AlphaFoldDB" id="A0A6I1DY43"/>
<dbReference type="SMART" id="SM00850">
    <property type="entry name" value="LytTR"/>
    <property type="match status" value="1"/>
</dbReference>
<dbReference type="PROSITE" id="PS50930">
    <property type="entry name" value="HTH_LYTTR"/>
    <property type="match status" value="1"/>
</dbReference>
<reference evidence="3 4" key="1">
    <citation type="submission" date="2019-10" db="EMBL/GenBank/DDBJ databases">
        <title>Muricauda olearia CL-SS4 JCM15563 genome.</title>
        <authorList>
            <person name="Liu L."/>
        </authorList>
    </citation>
    <scope>NUCLEOTIDE SEQUENCE [LARGE SCALE GENOMIC DNA]</scope>
    <source>
        <strain evidence="3 4">CL-SS4</strain>
    </source>
</reference>
<organism evidence="3 4">
    <name type="scientific">Flagellimonas olearia</name>
    <dbReference type="NCBI Taxonomy" id="552546"/>
    <lineage>
        <taxon>Bacteria</taxon>
        <taxon>Pseudomonadati</taxon>
        <taxon>Bacteroidota</taxon>
        <taxon>Flavobacteriia</taxon>
        <taxon>Flavobacteriales</taxon>
        <taxon>Flavobacteriaceae</taxon>
        <taxon>Flagellimonas</taxon>
    </lineage>
</organism>
<dbReference type="GO" id="GO:0003677">
    <property type="term" value="F:DNA binding"/>
    <property type="evidence" value="ECO:0007669"/>
    <property type="project" value="InterPro"/>
</dbReference>
<sequence length="254" mass="28655">MVRPISLISIFVLLNMGIGRMFQVSLGTTCFSELTILAVTSFAFWSFSAQHIKVWAQNCGQKPVGKTLVLQGGLGITATATNILIGQALVVFMMTVVFRCASPNFNLLHAGLTNNIAVNLFCYFALLFYFVNKEHNQKIDTPITPISGAKIQMEVSRNGSHFLLIPEEIFYIETSNNCIVLHTERGVFVKYQSLRSVEKMLCPKTFKRVHRSYLVNMNFMDFHQKNSSGDGVLHLKNGDKIKFSRTYRKNLVEV</sequence>
<feature type="transmembrane region" description="Helical" evidence="1">
    <location>
        <begin position="36"/>
        <end position="56"/>
    </location>
</feature>
<dbReference type="GO" id="GO:0000156">
    <property type="term" value="F:phosphorelay response regulator activity"/>
    <property type="evidence" value="ECO:0007669"/>
    <property type="project" value="InterPro"/>
</dbReference>
<dbReference type="Proteomes" id="UP000429785">
    <property type="component" value="Unassembled WGS sequence"/>
</dbReference>
<evidence type="ECO:0000256" key="1">
    <source>
        <dbReference type="SAM" id="Phobius"/>
    </source>
</evidence>
<feature type="transmembrane region" description="Helical" evidence="1">
    <location>
        <begin position="68"/>
        <end position="92"/>
    </location>
</feature>
<evidence type="ECO:0000313" key="4">
    <source>
        <dbReference type="Proteomes" id="UP000429785"/>
    </source>
</evidence>
<feature type="domain" description="HTH LytTR-type" evidence="2">
    <location>
        <begin position="153"/>
        <end position="254"/>
    </location>
</feature>
<dbReference type="PANTHER" id="PTHR37299">
    <property type="entry name" value="TRANSCRIPTIONAL REGULATOR-RELATED"/>
    <property type="match status" value="1"/>
</dbReference>
<keyword evidence="1" id="KW-1133">Transmembrane helix</keyword>
<dbReference type="Pfam" id="PF04397">
    <property type="entry name" value="LytTR"/>
    <property type="match status" value="1"/>
</dbReference>
<evidence type="ECO:0000313" key="3">
    <source>
        <dbReference type="EMBL" id="KAB7528781.1"/>
    </source>
</evidence>
<protein>
    <recommendedName>
        <fullName evidence="2">HTH LytTR-type domain-containing protein</fullName>
    </recommendedName>
</protein>
<gene>
    <name evidence="3" type="ORF">F8C76_13065</name>
</gene>
<dbReference type="OrthoDB" id="1158957at2"/>
<feature type="transmembrane region" description="Helical" evidence="1">
    <location>
        <begin position="112"/>
        <end position="131"/>
    </location>
</feature>